<name>A0ABV2SFL4_9GAMM</name>
<keyword evidence="2" id="KW-1185">Reference proteome</keyword>
<sequence>MDKTPFSQIIAYLNKGMLEAELTDELSELVKAVRDTHRMGELTLKLKVQLHNARDEDTVIITPAVNNKKPRLDMAKAIMYSTADGDLLRNDPNQPELQLKAIESDNRPLKTLAQ</sequence>
<evidence type="ECO:0000313" key="1">
    <source>
        <dbReference type="EMBL" id="MET4756546.1"/>
    </source>
</evidence>
<reference evidence="1 2" key="1">
    <citation type="submission" date="2024-06" db="EMBL/GenBank/DDBJ databases">
        <title>Genomic Encyclopedia of Type Strains, Phase V (KMG-V): Genome sequencing to study the core and pangenomes of soil and plant-associated prokaryotes.</title>
        <authorList>
            <person name="Whitman W."/>
        </authorList>
    </citation>
    <scope>NUCLEOTIDE SEQUENCE [LARGE SCALE GENOMIC DNA]</scope>
    <source>
        <strain evidence="1 2">NE40</strain>
    </source>
</reference>
<gene>
    <name evidence="1" type="ORF">V5J35_001738</name>
</gene>
<protein>
    <submittedName>
        <fullName evidence="1">Uncharacterized protein</fullName>
    </submittedName>
</protein>
<accession>A0ABV2SFL4</accession>
<organism evidence="1 2">
    <name type="scientific">Endozoicomonas lisbonensis</name>
    <dbReference type="NCBI Taxonomy" id="3120522"/>
    <lineage>
        <taxon>Bacteria</taxon>
        <taxon>Pseudomonadati</taxon>
        <taxon>Pseudomonadota</taxon>
        <taxon>Gammaproteobacteria</taxon>
        <taxon>Oceanospirillales</taxon>
        <taxon>Endozoicomonadaceae</taxon>
        <taxon>Endozoicomonas</taxon>
    </lineage>
</organism>
<dbReference type="Proteomes" id="UP001549366">
    <property type="component" value="Unassembled WGS sequence"/>
</dbReference>
<proteinExistence type="predicted"/>
<dbReference type="RefSeq" id="WP_354010882.1">
    <property type="nucleotide sequence ID" value="NZ_JBEWTA010000001.1"/>
</dbReference>
<dbReference type="EMBL" id="JBEWTB010000002">
    <property type="protein sequence ID" value="MET4756546.1"/>
    <property type="molecule type" value="Genomic_DNA"/>
</dbReference>
<comment type="caution">
    <text evidence="1">The sequence shown here is derived from an EMBL/GenBank/DDBJ whole genome shotgun (WGS) entry which is preliminary data.</text>
</comment>
<evidence type="ECO:0000313" key="2">
    <source>
        <dbReference type="Proteomes" id="UP001549366"/>
    </source>
</evidence>